<dbReference type="AlphaFoldDB" id="A0A6C2CEQ8"/>
<evidence type="ECO:0000313" key="2">
    <source>
        <dbReference type="EMBL" id="TYC51903.1"/>
    </source>
</evidence>
<reference evidence="2 3" key="1">
    <citation type="submission" date="2019-01" db="EMBL/GenBank/DDBJ databases">
        <title>Zoogloea oleivorans genome sequencing and assembly.</title>
        <authorList>
            <person name="Tancsics A."/>
            <person name="Farkas M."/>
            <person name="Kriszt B."/>
            <person name="Maroti G."/>
            <person name="Horvath B."/>
        </authorList>
    </citation>
    <scope>NUCLEOTIDE SEQUENCE [LARGE SCALE GENOMIC DNA]</scope>
    <source>
        <strain evidence="2 3">Buc</strain>
    </source>
</reference>
<protein>
    <submittedName>
        <fullName evidence="2">4-hydroxyphenylpyruvate dioxygenase</fullName>
    </submittedName>
</protein>
<dbReference type="SUPFAM" id="SSF54593">
    <property type="entry name" value="Glyoxalase/Bleomycin resistance protein/Dihydroxybiphenyl dioxygenase"/>
    <property type="match status" value="1"/>
</dbReference>
<dbReference type="InterPro" id="IPR029068">
    <property type="entry name" value="Glyas_Bleomycin-R_OHBP_Dase"/>
</dbReference>
<dbReference type="Gene3D" id="3.10.180.10">
    <property type="entry name" value="2,3-Dihydroxybiphenyl 1,2-Dioxygenase, domain 1"/>
    <property type="match status" value="2"/>
</dbReference>
<keyword evidence="3" id="KW-1185">Reference proteome</keyword>
<evidence type="ECO:0000313" key="3">
    <source>
        <dbReference type="Proteomes" id="UP000389128"/>
    </source>
</evidence>
<sequence length="286" mass="31100">MEFENVTGEPEIEGIEFVEYATARPKEFGVALQAMGFRPVARHRSRDVLLYRQGDVNVIVNADPKAVASEDLEAGSEVMLKALAIRVPDAGVAYTRALACGGQPVPSRAGPMELTIPGIQGPGGAVLFLLDRRAGVSFYEVDFLPLADAQFDVPALSGLHFFGIVQYILAGETDHWCNFYERVLGFAPLPEGVRFGVLPRGAIIRSACGRFFLQFIEPPAGAEDAHWREGFNRVGLGVPDVEKTVAELESRGIHFVDSSLLGNRELGALTRTLVGGTQFELVHHRP</sequence>
<dbReference type="EMBL" id="SDKK01000036">
    <property type="protein sequence ID" value="TYC51903.1"/>
    <property type="molecule type" value="Genomic_DNA"/>
</dbReference>
<proteinExistence type="predicted"/>
<keyword evidence="2" id="KW-0560">Oxidoreductase</keyword>
<evidence type="ECO:0000259" key="1">
    <source>
        <dbReference type="PROSITE" id="PS51819"/>
    </source>
</evidence>
<dbReference type="GO" id="GO:0051213">
    <property type="term" value="F:dioxygenase activity"/>
    <property type="evidence" value="ECO:0007669"/>
    <property type="project" value="UniProtKB-KW"/>
</dbReference>
<feature type="domain" description="VOC" evidence="1">
    <location>
        <begin position="161"/>
        <end position="284"/>
    </location>
</feature>
<comment type="caution">
    <text evidence="2">The sequence shown here is derived from an EMBL/GenBank/DDBJ whole genome shotgun (WGS) entry which is preliminary data.</text>
</comment>
<dbReference type="Pfam" id="PF14696">
    <property type="entry name" value="Glyoxalase_5"/>
    <property type="match status" value="1"/>
</dbReference>
<dbReference type="Pfam" id="PF00903">
    <property type="entry name" value="Glyoxalase"/>
    <property type="match status" value="1"/>
</dbReference>
<feature type="domain" description="VOC" evidence="1">
    <location>
        <begin position="14"/>
        <end position="132"/>
    </location>
</feature>
<dbReference type="RefSeq" id="WP_148581461.1">
    <property type="nucleotide sequence ID" value="NZ_JAVEUW010000061.1"/>
</dbReference>
<dbReference type="OrthoDB" id="9780241at2"/>
<dbReference type="PROSITE" id="PS51819">
    <property type="entry name" value="VOC"/>
    <property type="match status" value="2"/>
</dbReference>
<keyword evidence="2" id="KW-0223">Dioxygenase</keyword>
<dbReference type="InterPro" id="IPR004360">
    <property type="entry name" value="Glyas_Fos-R_dOase_dom"/>
</dbReference>
<accession>A0A6C2CEQ8</accession>
<name>A0A6C2CEQ8_9RHOO</name>
<organism evidence="2 3">
    <name type="scientific">Zoogloea oleivorans</name>
    <dbReference type="NCBI Taxonomy" id="1552750"/>
    <lineage>
        <taxon>Bacteria</taxon>
        <taxon>Pseudomonadati</taxon>
        <taxon>Pseudomonadota</taxon>
        <taxon>Betaproteobacteria</taxon>
        <taxon>Rhodocyclales</taxon>
        <taxon>Zoogloeaceae</taxon>
        <taxon>Zoogloea</taxon>
    </lineage>
</organism>
<gene>
    <name evidence="2" type="ORF">ETQ85_23375</name>
</gene>
<keyword evidence="2" id="KW-0670">Pyruvate</keyword>
<dbReference type="Proteomes" id="UP000389128">
    <property type="component" value="Unassembled WGS sequence"/>
</dbReference>
<dbReference type="InterPro" id="IPR037523">
    <property type="entry name" value="VOC_core"/>
</dbReference>